<dbReference type="SUPFAM" id="SSF51126">
    <property type="entry name" value="Pectin lyase-like"/>
    <property type="match status" value="1"/>
</dbReference>
<evidence type="ECO:0000313" key="1">
    <source>
        <dbReference type="EMBL" id="BDY31029.1"/>
    </source>
</evidence>
<reference evidence="1" key="1">
    <citation type="submission" date="2023-03" db="EMBL/GenBank/DDBJ databases">
        <title>Draft genome sequence of a Mycolicibacterium mageritense strain H4_3_1 isolated from a hybrid biological-inorganic system reactor.</title>
        <authorList>
            <person name="Feng X."/>
            <person name="Kazama D."/>
            <person name="Sato K."/>
            <person name="Kobayashi H."/>
        </authorList>
    </citation>
    <scope>NUCLEOTIDE SEQUENCE</scope>
    <source>
        <strain evidence="1">H4_3_1</strain>
    </source>
</reference>
<dbReference type="RefSeq" id="WP_286211565.1">
    <property type="nucleotide sequence ID" value="NZ_AP027452.1"/>
</dbReference>
<dbReference type="EMBL" id="AP027452">
    <property type="protein sequence ID" value="BDY31029.1"/>
    <property type="molecule type" value="Genomic_DNA"/>
</dbReference>
<name>A0AAI8XMV3_MYCME</name>
<dbReference type="Proteomes" id="UP001241092">
    <property type="component" value="Chromosome"/>
</dbReference>
<accession>A0AAI8XMV3</accession>
<protein>
    <recommendedName>
        <fullName evidence="3">Right-handed parallel beta-helix repeat-containing protein</fullName>
    </recommendedName>
</protein>
<dbReference type="InterPro" id="IPR006626">
    <property type="entry name" value="PbH1"/>
</dbReference>
<dbReference type="InterPro" id="IPR011050">
    <property type="entry name" value="Pectin_lyase_fold/virulence"/>
</dbReference>
<evidence type="ECO:0000313" key="2">
    <source>
        <dbReference type="Proteomes" id="UP001241092"/>
    </source>
</evidence>
<dbReference type="SMART" id="SM00710">
    <property type="entry name" value="PbH1"/>
    <property type="match status" value="11"/>
</dbReference>
<evidence type="ECO:0008006" key="3">
    <source>
        <dbReference type="Google" id="ProtNLM"/>
    </source>
</evidence>
<dbReference type="InterPro" id="IPR012334">
    <property type="entry name" value="Pectin_lyas_fold"/>
</dbReference>
<organism evidence="1 2">
    <name type="scientific">Mycolicibacterium mageritense</name>
    <name type="common">Mycobacterium mageritense</name>
    <dbReference type="NCBI Taxonomy" id="53462"/>
    <lineage>
        <taxon>Bacteria</taxon>
        <taxon>Bacillati</taxon>
        <taxon>Actinomycetota</taxon>
        <taxon>Actinomycetes</taxon>
        <taxon>Mycobacteriales</taxon>
        <taxon>Mycobacteriaceae</taxon>
        <taxon>Mycolicibacterium</taxon>
    </lineage>
</organism>
<dbReference type="Gene3D" id="2.160.20.10">
    <property type="entry name" value="Single-stranded right-handed beta-helix, Pectin lyase-like"/>
    <property type="match status" value="1"/>
</dbReference>
<gene>
    <name evidence="1" type="ORF">hbim_04981</name>
</gene>
<sequence>MKAYTSRNLYDERDRYTGVREQMGQVRLDSEANLQVDITRADARRRSGDLAEGSPDDGFRITDTHLLDPVLTLDGWAAVGLAADDERVITPQLGLVRRDPDTLPHVLRTRGHTAVTRRRPGVDLLRLPVPLHPSGATYAAASIVMQVRFDRPPTDDEIVDVRAVVFDADGAEHDAGAVPAPDAPEAVQASPPWTRVSIPIGALAPLRRGAGPDETCVLTGWGLRGLPPRATVDIDALLVVDTGLGEGDLVIRGGDGTIPGAGRLFVHGMRTFLEHDWRYSLQPDLPDPEPLVRPTPAPDGSTGHHLVYADIFEEVVRGFAEPSVIEPALGGEETAFRTRKVTQIRVLPVGPDGAETLPGPTGDGRLTTNVPAGAFPDRFPPEERDPCRDRCLFSTNVTTGVGYRGSENIQVRVEILAAPTLTQPGVIGWSRDNAARIAPLVIDAAAGAESVFVAPEDARSFAAGGLVVVEDRRSRLDPDRPGHRAQVRALRTVNSATGELEFEPAGWTSTTDPVPLVLGGGLSRAFLRTDAAAVRRWDGVDHLITEVRYNLADGIDFALSGNDFRVLEHWTFTCRVAGPDAVAEGVVQQLTAAPIAGPRHERVALGRVTWTPAGREFTDLRIRFLPLHEVRDRLIELGARKLAPGAFTVVVGDGLRTFGDIDQNLAEGVTGDEALQAALDRIGAAGGAVYVRAGQYRLEHPVLLLNRSKVRILGDGAASRLQVTGAGGAFHIDGCGADGEISVELLDLAETPELETPIGSEAARPVIPRPFGPIVPVPPLLAVRPIVLADLVSSVPTVPDLVASLADRLRAAGPLEARAAGSVVATLAQLRRLQRAEPGRPLEDVAPAELDVLRRLPHGVVTVTDSDRVRLADLTLTSREQGQAAGTVAAAVLVSGSCADLVVDSCRMHAPSGVVAAPYARSFTPAAVALWPRSGLFLHGISVRDCVIGASGAASHGVRVADGVVDGVVVSGNRVDGFATGIAIEDAAEARDAEAIDRTVVRDNIVAATATGIAVGGDGVEVDANEVRLGGETPAGAGVRAAIRVTGSANRVRDNWITLDGRPAPALSVQTGVLIGTGADDGAAVGRPVHDVVVAGNRVDGGGAQACGVLIGGSTPHLDVYVQRNTLRALGDAGVRVWASSGPVGGARVEDNTLSDMAREYLSWGPAVVAEVQALSGAQLPANASPRDVLDTLLGQGAGAAAALDAVLRWLERATLRGGIVLSLAENSVVRGNDITEVGRTAYPAGFVRPGTDIRTAAVAAVGTRDLTVTGNRIRGVRAPVTVIRPPVTVDPVRPPVLDILPDLIRPLGPARVLDVFGPAVALRRQVMEYAAGNARDRQRIGRGIYAPIESLAGALEAGGPESRRLAVELQGGLTEMLEAQGTDAHTLAAHHVRATLSRVAALTAPDPAVTQAWDAAARFDTALVGEPQSRATAVRAAAADVLAGAPELVAGLEGLGLDAEEQARAVLSGGGTSTQQAKAMATLATTLGTLAEARGSKVRLEQSATGAALSSTDRATAEGIVQLSLAALEVPDATELNEQAVARLAHGGVGLSEVLRSVSSPLAERVNTDIARLRAAGGRPTAIDVARLTSTLQEVQAFARGEQVTHDVAEADLDAQHQTFKSSLIAVTADQIERRVAALEVDPESSASRNLALIEQAADQLGHLVGTDPQARSTARAARAALGDALSDVEHRAEHQARARTLLRELAGMQGLPVASTTPASTTPVGAAPADGDHATDLSEPIAALGQLVLTLRDTGQPVEIRTEAGALLDNRLRAAVGDAGIGPAEAADLLGDVTETVDSAVMGSTSARAAALGALATKVETVAYRAAQRPDATAEIRAVHVLSGVLARALDPTLSDDARVSAVSGWTASRGEALSTSLAAQLSSAADLAATLAGLHSGLDTLLPIPPVRPRPAEPLAVDVETADGALVAGAARRLELSGNAVADCRVGITVRGSDGHALAPTGDSEALMLTVTGNTVEAATLGAVDVALPSATAAVVANTATGCCGALNNAAAAYGQAVVSATGSGALLLADNLLRDNGNTRSDAPVHEVLLNWDGDVTLRGNQVRHAGGSSGGYGLAVISGPVAADLVRRLVATPALIAEPVTRLPFPRPPLGILTGLDDVLSAGLTKTVTTAAHTAAVGEPAAVGVGGLQFTTRAQRPVFAVLNAGVRAVPATTLAQSAADGWLSATTVDVLPAVTTGPLLDWLRLPRPPLIVLPPPVRRSVQAVGNDVVSMGPALAVLHDGAVLLSATVVDNDLESLGTTGALYLRGVDTTVVGGNRMESQREVNVAVLRVRESLVSVTGNTAAGQEPPAPPAPPVPLDIRPLGPDLGDLHLTVPVGGRASLTLRLDPEAVRTAIDAKRTSAFTAVAEEAETSFGLFTRATDLVVNPDIASVLTAGRDTGLSLRRIADRITLAGPAAAEAADQPDPRVERAVLTSNAILSSSRLSAPAKLFGLAASSGMPAHQARAFVQGHLLRAGGDQTSALASGLAEITGIDDAGGPTVSERVLAANPVEDMMSLLLRNRTFTPIRPDLVIPPRPLPAPDPRRKSIVVIGGSRVAMVGNVTTAGIHVHDAAHSVENNL</sequence>
<proteinExistence type="predicted"/>